<sequence length="68" mass="8017">MSNITDQQLRKASHRLRILPYLVFGFLIFSINSMGSFNYFLRGYSVLLECQAAVVIIYFLIRYFKSKN</sequence>
<keyword evidence="1" id="KW-0472">Membrane</keyword>
<gene>
    <name evidence="2" type="ordered locus">PCC8801_0949</name>
</gene>
<name>B7JZT3_RIPO1</name>
<proteinExistence type="predicted"/>
<feature type="transmembrane region" description="Helical" evidence="1">
    <location>
        <begin position="21"/>
        <end position="40"/>
    </location>
</feature>
<dbReference type="EMBL" id="CP001287">
    <property type="protein sequence ID" value="ACK65026.1"/>
    <property type="molecule type" value="Genomic_DNA"/>
</dbReference>
<evidence type="ECO:0000313" key="3">
    <source>
        <dbReference type="Proteomes" id="UP000008204"/>
    </source>
</evidence>
<keyword evidence="1" id="KW-1133">Transmembrane helix</keyword>
<evidence type="ECO:0000313" key="2">
    <source>
        <dbReference type="EMBL" id="ACK65026.1"/>
    </source>
</evidence>
<keyword evidence="3" id="KW-1185">Reference proteome</keyword>
<protein>
    <submittedName>
        <fullName evidence="2">Uncharacterized protein</fullName>
    </submittedName>
</protein>
<dbReference type="AlphaFoldDB" id="B7JZT3"/>
<accession>B7JZT3</accession>
<dbReference type="Proteomes" id="UP000008204">
    <property type="component" value="Chromosome"/>
</dbReference>
<keyword evidence="1" id="KW-0812">Transmembrane</keyword>
<dbReference type="KEGG" id="cyp:PCC8801_0949"/>
<dbReference type="HOGENOM" id="CLU_202412_0_0_3"/>
<evidence type="ECO:0000256" key="1">
    <source>
        <dbReference type="SAM" id="Phobius"/>
    </source>
</evidence>
<organism evidence="2 3">
    <name type="scientific">Rippkaea orientalis (strain PCC 8801 / RF-1)</name>
    <name type="common">Cyanothece sp. (strain PCC 8801)</name>
    <dbReference type="NCBI Taxonomy" id="41431"/>
    <lineage>
        <taxon>Bacteria</taxon>
        <taxon>Bacillati</taxon>
        <taxon>Cyanobacteriota</taxon>
        <taxon>Cyanophyceae</taxon>
        <taxon>Oscillatoriophycideae</taxon>
        <taxon>Chroococcales</taxon>
        <taxon>Aphanothecaceae</taxon>
        <taxon>Rippkaea</taxon>
        <taxon>Rippkaea orientalis</taxon>
    </lineage>
</organism>
<reference evidence="3" key="1">
    <citation type="journal article" date="2011" name="MBio">
        <title>Novel metabolic attributes of the genus Cyanothece, comprising a group of unicellular nitrogen-fixing Cyanobacteria.</title>
        <authorList>
            <person name="Bandyopadhyay A."/>
            <person name="Elvitigala T."/>
            <person name="Welsh E."/>
            <person name="Stockel J."/>
            <person name="Liberton M."/>
            <person name="Min H."/>
            <person name="Sherman L.A."/>
            <person name="Pakrasi H.B."/>
        </authorList>
    </citation>
    <scope>NUCLEOTIDE SEQUENCE [LARGE SCALE GENOMIC DNA]</scope>
    <source>
        <strain evidence="3">PCC 8801</strain>
    </source>
</reference>
<dbReference type="OrthoDB" id="463958at2"/>
<dbReference type="RefSeq" id="WP_012594301.1">
    <property type="nucleotide sequence ID" value="NC_011726.1"/>
</dbReference>
<feature type="transmembrane region" description="Helical" evidence="1">
    <location>
        <begin position="46"/>
        <end position="64"/>
    </location>
</feature>
<dbReference type="eggNOG" id="ENOG5032ZKN">
    <property type="taxonomic scope" value="Bacteria"/>
</dbReference>